<dbReference type="InterPro" id="IPR008173">
    <property type="entry name" value="Adenylyl_cyclase_CyaB"/>
</dbReference>
<gene>
    <name evidence="2" type="ORF">Pmani_021736</name>
</gene>
<dbReference type="Gene3D" id="2.40.320.10">
    <property type="entry name" value="Hypothetical Protein Pfu-838710-001"/>
    <property type="match status" value="1"/>
</dbReference>
<dbReference type="InterPro" id="IPR023577">
    <property type="entry name" value="CYTH_domain"/>
</dbReference>
<reference evidence="2" key="1">
    <citation type="submission" date="2023-11" db="EMBL/GenBank/DDBJ databases">
        <title>Genome assemblies of two species of porcelain crab, Petrolisthes cinctipes and Petrolisthes manimaculis (Anomura: Porcellanidae).</title>
        <authorList>
            <person name="Angst P."/>
        </authorList>
    </citation>
    <scope>NUCLEOTIDE SEQUENCE</scope>
    <source>
        <strain evidence="2">PB745_02</strain>
        <tissue evidence="2">Gill</tissue>
    </source>
</reference>
<dbReference type="EMBL" id="JAWZYT010002133">
    <property type="protein sequence ID" value="KAK4306440.1"/>
    <property type="molecule type" value="Genomic_DNA"/>
</dbReference>
<dbReference type="SUPFAM" id="SSF55154">
    <property type="entry name" value="CYTH-like phosphatases"/>
    <property type="match status" value="1"/>
</dbReference>
<dbReference type="Proteomes" id="UP001292094">
    <property type="component" value="Unassembled WGS sequence"/>
</dbReference>
<evidence type="ECO:0000313" key="3">
    <source>
        <dbReference type="Proteomes" id="UP001292094"/>
    </source>
</evidence>
<dbReference type="CDD" id="cd07890">
    <property type="entry name" value="CYTH-like_AC_IV-like"/>
    <property type="match status" value="1"/>
</dbReference>
<evidence type="ECO:0000313" key="2">
    <source>
        <dbReference type="EMBL" id="KAK4306440.1"/>
    </source>
</evidence>
<dbReference type="PANTHER" id="PTHR21028:SF2">
    <property type="entry name" value="CYTH DOMAIN-CONTAINING PROTEIN"/>
    <property type="match status" value="1"/>
</dbReference>
<sequence length="173" mass="19441">MPRNVEIKALVKNLSVLKAKAVELSGTEGELLHQEDVFFNSPQGRLKLRVIKGEKEELIYYERPDQEGPKFSDYIKVSGSPGELTGDLKTLLSRCLGVKGSVTKTRTLHLVQHTRVHIDSVQGLGDFMELEVMLQDDQTVEDGEKVAKDLMEKLGIKEEDLLKGAYMDMILNK</sequence>
<comment type="caution">
    <text evidence="2">The sequence shown here is derived from an EMBL/GenBank/DDBJ whole genome shotgun (WGS) entry which is preliminary data.</text>
</comment>
<protein>
    <recommendedName>
        <fullName evidence="1">CYTH domain-containing protein</fullName>
    </recommendedName>
</protein>
<accession>A0AAE1U504</accession>
<name>A0AAE1U504_9EUCA</name>
<dbReference type="SMART" id="SM01118">
    <property type="entry name" value="CYTH"/>
    <property type="match status" value="1"/>
</dbReference>
<dbReference type="PANTHER" id="PTHR21028">
    <property type="entry name" value="SI:CH211-156B7.4"/>
    <property type="match status" value="1"/>
</dbReference>
<dbReference type="Pfam" id="PF01928">
    <property type="entry name" value="CYTH"/>
    <property type="match status" value="1"/>
</dbReference>
<proteinExistence type="predicted"/>
<evidence type="ECO:0000259" key="1">
    <source>
        <dbReference type="PROSITE" id="PS51707"/>
    </source>
</evidence>
<dbReference type="AlphaFoldDB" id="A0AAE1U504"/>
<dbReference type="PROSITE" id="PS51707">
    <property type="entry name" value="CYTH"/>
    <property type="match status" value="1"/>
</dbReference>
<dbReference type="InterPro" id="IPR033469">
    <property type="entry name" value="CYTH-like_dom_sf"/>
</dbReference>
<dbReference type="GO" id="GO:0016462">
    <property type="term" value="F:pyrophosphatase activity"/>
    <property type="evidence" value="ECO:0007669"/>
    <property type="project" value="UniProtKB-ARBA"/>
</dbReference>
<organism evidence="2 3">
    <name type="scientific">Petrolisthes manimaculis</name>
    <dbReference type="NCBI Taxonomy" id="1843537"/>
    <lineage>
        <taxon>Eukaryota</taxon>
        <taxon>Metazoa</taxon>
        <taxon>Ecdysozoa</taxon>
        <taxon>Arthropoda</taxon>
        <taxon>Crustacea</taxon>
        <taxon>Multicrustacea</taxon>
        <taxon>Malacostraca</taxon>
        <taxon>Eumalacostraca</taxon>
        <taxon>Eucarida</taxon>
        <taxon>Decapoda</taxon>
        <taxon>Pleocyemata</taxon>
        <taxon>Anomura</taxon>
        <taxon>Galatheoidea</taxon>
        <taxon>Porcellanidae</taxon>
        <taxon>Petrolisthes</taxon>
    </lineage>
</organism>
<keyword evidence="3" id="KW-1185">Reference proteome</keyword>
<feature type="domain" description="CYTH" evidence="1">
    <location>
        <begin position="2"/>
        <end position="172"/>
    </location>
</feature>